<protein>
    <submittedName>
        <fullName evidence="2">4-carboxymuconolactone decarboxylase</fullName>
    </submittedName>
</protein>
<dbReference type="InterPro" id="IPR003779">
    <property type="entry name" value="CMD-like"/>
</dbReference>
<keyword evidence="3" id="KW-1185">Reference proteome</keyword>
<sequence length="165" mass="17763">MASSSSPSTDLSQVKSAVDPALRPAHEALFNAGLAVRRAVVGDAYVDRALENGSSEFSRAGQELVTEWCWGYAWTRPGLARRDRSLLNIGMLMALNRAPELAVHVRGARNNGLSETEIREAILHATTYCGVPAGVDAMKVAEKVLNEMAEKDGVPRELGSRSKDA</sequence>
<dbReference type="OrthoDB" id="104509at2759"/>
<evidence type="ECO:0000259" key="1">
    <source>
        <dbReference type="Pfam" id="PF02627"/>
    </source>
</evidence>
<dbReference type="GeneID" id="25287788"/>
<dbReference type="InterPro" id="IPR052512">
    <property type="entry name" value="4CMD/NDH-1_regulator"/>
</dbReference>
<feature type="domain" description="Carboxymuconolactone decarboxylase-like" evidence="1">
    <location>
        <begin position="62"/>
        <end position="142"/>
    </location>
</feature>
<dbReference type="RefSeq" id="XP_013253634.1">
    <property type="nucleotide sequence ID" value="XM_013398180.1"/>
</dbReference>
<dbReference type="PANTHER" id="PTHR33570:SF2">
    <property type="entry name" value="CARBOXYMUCONOLACTONE DECARBOXYLASE-LIKE DOMAIN-CONTAINING PROTEIN"/>
    <property type="match status" value="1"/>
</dbReference>
<reference evidence="2 3" key="1">
    <citation type="submission" date="2013-03" db="EMBL/GenBank/DDBJ databases">
        <title>The Genome Sequence of Exophiala aquamarina CBS 119918.</title>
        <authorList>
            <consortium name="The Broad Institute Genomics Platform"/>
            <person name="Cuomo C."/>
            <person name="de Hoog S."/>
            <person name="Gorbushina A."/>
            <person name="Walker B."/>
            <person name="Young S.K."/>
            <person name="Zeng Q."/>
            <person name="Gargeya S."/>
            <person name="Fitzgerald M."/>
            <person name="Haas B."/>
            <person name="Abouelleil A."/>
            <person name="Allen A.W."/>
            <person name="Alvarado L."/>
            <person name="Arachchi H.M."/>
            <person name="Berlin A.M."/>
            <person name="Chapman S.B."/>
            <person name="Gainer-Dewar J."/>
            <person name="Goldberg J."/>
            <person name="Griggs A."/>
            <person name="Gujja S."/>
            <person name="Hansen M."/>
            <person name="Howarth C."/>
            <person name="Imamovic A."/>
            <person name="Ireland A."/>
            <person name="Larimer J."/>
            <person name="McCowan C."/>
            <person name="Murphy C."/>
            <person name="Pearson M."/>
            <person name="Poon T.W."/>
            <person name="Priest M."/>
            <person name="Roberts A."/>
            <person name="Saif S."/>
            <person name="Shea T."/>
            <person name="Sisk P."/>
            <person name="Sykes S."/>
            <person name="Wortman J."/>
            <person name="Nusbaum C."/>
            <person name="Birren B."/>
        </authorList>
    </citation>
    <scope>NUCLEOTIDE SEQUENCE [LARGE SCALE GENOMIC DNA]</scope>
    <source>
        <strain evidence="2 3">CBS 119918</strain>
    </source>
</reference>
<dbReference type="HOGENOM" id="CLU_070025_3_2_1"/>
<evidence type="ECO:0000313" key="2">
    <source>
        <dbReference type="EMBL" id="KEF51044.1"/>
    </source>
</evidence>
<proteinExistence type="predicted"/>
<comment type="caution">
    <text evidence="2">The sequence shown here is derived from an EMBL/GenBank/DDBJ whole genome shotgun (WGS) entry which is preliminary data.</text>
</comment>
<dbReference type="GO" id="GO:0051920">
    <property type="term" value="F:peroxiredoxin activity"/>
    <property type="evidence" value="ECO:0007669"/>
    <property type="project" value="InterPro"/>
</dbReference>
<dbReference type="AlphaFoldDB" id="A0A072NT40"/>
<dbReference type="STRING" id="1182545.A0A072NT40"/>
<dbReference type="InterPro" id="IPR029032">
    <property type="entry name" value="AhpD-like"/>
</dbReference>
<dbReference type="Gene3D" id="1.20.1290.10">
    <property type="entry name" value="AhpD-like"/>
    <property type="match status" value="1"/>
</dbReference>
<dbReference type="SUPFAM" id="SSF69118">
    <property type="entry name" value="AhpD-like"/>
    <property type="match status" value="1"/>
</dbReference>
<dbReference type="Proteomes" id="UP000027920">
    <property type="component" value="Unassembled WGS sequence"/>
</dbReference>
<dbReference type="Pfam" id="PF02627">
    <property type="entry name" value="CMD"/>
    <property type="match status" value="1"/>
</dbReference>
<gene>
    <name evidence="2" type="ORF">A1O9_12894</name>
</gene>
<accession>A0A072NT40</accession>
<organism evidence="2 3">
    <name type="scientific">Exophiala aquamarina CBS 119918</name>
    <dbReference type="NCBI Taxonomy" id="1182545"/>
    <lineage>
        <taxon>Eukaryota</taxon>
        <taxon>Fungi</taxon>
        <taxon>Dikarya</taxon>
        <taxon>Ascomycota</taxon>
        <taxon>Pezizomycotina</taxon>
        <taxon>Eurotiomycetes</taxon>
        <taxon>Chaetothyriomycetidae</taxon>
        <taxon>Chaetothyriales</taxon>
        <taxon>Herpotrichiellaceae</taxon>
        <taxon>Exophiala</taxon>
    </lineage>
</organism>
<name>A0A072NT40_9EURO</name>
<dbReference type="EMBL" id="AMGV01000031">
    <property type="protein sequence ID" value="KEF51044.1"/>
    <property type="molecule type" value="Genomic_DNA"/>
</dbReference>
<dbReference type="VEuPathDB" id="FungiDB:A1O9_12894"/>
<dbReference type="PANTHER" id="PTHR33570">
    <property type="entry name" value="4-CARBOXYMUCONOLACTONE DECARBOXYLASE FAMILY PROTEIN"/>
    <property type="match status" value="1"/>
</dbReference>
<evidence type="ECO:0000313" key="3">
    <source>
        <dbReference type="Proteomes" id="UP000027920"/>
    </source>
</evidence>